<evidence type="ECO:0000313" key="2">
    <source>
        <dbReference type="Proteomes" id="UP000307943"/>
    </source>
</evidence>
<dbReference type="OrthoDB" id="7428016at2"/>
<organism evidence="1 2">
    <name type="scientific">Paenibacillus hemerocallicola</name>
    <dbReference type="NCBI Taxonomy" id="1172614"/>
    <lineage>
        <taxon>Bacteria</taxon>
        <taxon>Bacillati</taxon>
        <taxon>Bacillota</taxon>
        <taxon>Bacilli</taxon>
        <taxon>Bacillales</taxon>
        <taxon>Paenibacillaceae</taxon>
        <taxon>Paenibacillus</taxon>
    </lineage>
</organism>
<accession>A0A5C4TEZ4</accession>
<name>A0A5C4TEZ4_9BACL</name>
<keyword evidence="2" id="KW-1185">Reference proteome</keyword>
<protein>
    <recommendedName>
        <fullName evidence="3">SRPBCC family protein</fullName>
    </recommendedName>
</protein>
<dbReference type="RefSeq" id="WP_139601205.1">
    <property type="nucleotide sequence ID" value="NZ_VDCQ01000006.1"/>
</dbReference>
<evidence type="ECO:0008006" key="3">
    <source>
        <dbReference type="Google" id="ProtNLM"/>
    </source>
</evidence>
<dbReference type="AlphaFoldDB" id="A0A5C4TEZ4"/>
<dbReference type="Proteomes" id="UP000307943">
    <property type="component" value="Unassembled WGS sequence"/>
</dbReference>
<proteinExistence type="predicted"/>
<sequence>MRFEMQSVMNSSPEELWRYLSDTRIFRQVAAPLMTFESMDHKGLPANWAEGKSYKLAMRAFGVVPLGHHSITFVAIDEHSRSVKTRETGLLIRSWRHTMKVVVDSNDKTIFRDELDVRNGLLTWPTFVGAYLFFGYRHWRFKRLIDKGVLAEDRE</sequence>
<dbReference type="SUPFAM" id="SSF55961">
    <property type="entry name" value="Bet v1-like"/>
    <property type="match status" value="1"/>
</dbReference>
<comment type="caution">
    <text evidence="1">The sequence shown here is derived from an EMBL/GenBank/DDBJ whole genome shotgun (WGS) entry which is preliminary data.</text>
</comment>
<reference evidence="1 2" key="1">
    <citation type="submission" date="2019-05" db="EMBL/GenBank/DDBJ databases">
        <title>We sequenced the genome of Paenibacillus hemerocallicola KCTC 33185 for further insight into its adaptation and study the phylogeny of Paenibacillus.</title>
        <authorList>
            <person name="Narsing Rao M.P."/>
        </authorList>
    </citation>
    <scope>NUCLEOTIDE SEQUENCE [LARGE SCALE GENOMIC DNA]</scope>
    <source>
        <strain evidence="1 2">KCTC 33185</strain>
    </source>
</reference>
<gene>
    <name evidence="1" type="ORF">FE784_05830</name>
</gene>
<evidence type="ECO:0000313" key="1">
    <source>
        <dbReference type="EMBL" id="TNJ67070.1"/>
    </source>
</evidence>
<dbReference type="Gene3D" id="3.30.530.20">
    <property type="match status" value="1"/>
</dbReference>
<dbReference type="EMBL" id="VDCQ01000006">
    <property type="protein sequence ID" value="TNJ67070.1"/>
    <property type="molecule type" value="Genomic_DNA"/>
</dbReference>
<dbReference type="InterPro" id="IPR023393">
    <property type="entry name" value="START-like_dom_sf"/>
</dbReference>